<feature type="repeat" description="PPR" evidence="2">
    <location>
        <begin position="454"/>
        <end position="488"/>
    </location>
</feature>
<keyword evidence="4" id="KW-1185">Reference proteome</keyword>
<comment type="caution">
    <text evidence="3">The sequence shown here is derived from an EMBL/GenBank/DDBJ whole genome shotgun (WGS) entry which is preliminary data.</text>
</comment>
<protein>
    <recommendedName>
        <fullName evidence="5">Pentacotripeptide-repeat region of PRORP domain-containing protein</fullName>
    </recommendedName>
</protein>
<dbReference type="InterPro" id="IPR002885">
    <property type="entry name" value="PPR_rpt"/>
</dbReference>
<dbReference type="OrthoDB" id="185373at2759"/>
<dbReference type="Proteomes" id="UP000310158">
    <property type="component" value="Unassembled WGS sequence"/>
</dbReference>
<dbReference type="Pfam" id="PF13812">
    <property type="entry name" value="PPR_3"/>
    <property type="match status" value="3"/>
</dbReference>
<evidence type="ECO:0000313" key="4">
    <source>
        <dbReference type="Proteomes" id="UP000310158"/>
    </source>
</evidence>
<dbReference type="Pfam" id="PF13041">
    <property type="entry name" value="PPR_2"/>
    <property type="match status" value="1"/>
</dbReference>
<evidence type="ECO:0000313" key="3">
    <source>
        <dbReference type="EMBL" id="THH17395.1"/>
    </source>
</evidence>
<feature type="repeat" description="PPR" evidence="2">
    <location>
        <begin position="344"/>
        <end position="378"/>
    </location>
</feature>
<dbReference type="Pfam" id="PF01535">
    <property type="entry name" value="PPR"/>
    <property type="match status" value="1"/>
</dbReference>
<accession>A0A4S4LY41</accession>
<evidence type="ECO:0008006" key="5">
    <source>
        <dbReference type="Google" id="ProtNLM"/>
    </source>
</evidence>
<sequence>MLVRHAGKRPAVLLDFLAPNLSSRRANSTDVGTGSVKPLPKKTWSHVASVLPSFRSSDSKILLSNINERVQSIRARPSELDMDAFAFNRHMTALQKALQARDVATAWSRWKVMKNLKLLHFIGPSETEGCSRLIADICYLGSTLPWDERAKDALEEMAMFFGVRRSTEALKACLVVHIQRGDAAAVLSLYQRFIRRPWKYLSKHESVEEDSPKEVQEETDTALASTSPSYLVSILPRSHDILLAAITAHAMQNDFTAAIHTVLDSPYHFYRSAKAAIWCRKTSTALLVSRSQSLKAHITNLAASRSGKELKLFYDSVIEGFSDEYPWLAIDQSKVSHTRPVWMSGFSWHNFLQVFLQQNMMDMAEKAWDDMIRFGQRPTVHIWTALMNGVAELRGVDRALVIWDAMLADGVRPNSAAYVSIISALLKERRLDDAVNKFNEYREGRLLDEESNVPELVFNAMLHGYLNHSRTDDARDLLAYMKEHGPKPETITYNTFLAYYHKCRNYKAISATLQTIASEGLQGDVFTFSTLLCSLLQIIDRQEAIDRTNRIMDKHGVKPNVATYSAIIASLVEERSEANLRAALDLLRAMEEDGNADVHPNVVTYTNILTAIHRWPGLDPQLAEDYTDYISKRMRKRKVAFNKVTYNILIKACLANPEPQGLQKALQYYRRMSHTGVPLTGDTWHILLRGLLERGDVALANELVSEMENSDVTISTALKGLADEVKRRASWKATSGPKAYF</sequence>
<comment type="similarity">
    <text evidence="1">Belongs to the PPR family. P subfamily.</text>
</comment>
<dbReference type="PROSITE" id="PS51375">
    <property type="entry name" value="PPR"/>
    <property type="match status" value="4"/>
</dbReference>
<dbReference type="NCBIfam" id="TIGR00756">
    <property type="entry name" value="PPR"/>
    <property type="match status" value="1"/>
</dbReference>
<dbReference type="PANTHER" id="PTHR46128:SF329">
    <property type="entry name" value="MITOCHONDRIAL GROUP I INTRON SPLICING FACTOR DMR1"/>
    <property type="match status" value="1"/>
</dbReference>
<evidence type="ECO:0000256" key="2">
    <source>
        <dbReference type="PROSITE-ProRule" id="PRU00708"/>
    </source>
</evidence>
<evidence type="ECO:0000256" key="1">
    <source>
        <dbReference type="ARBA" id="ARBA00007626"/>
    </source>
</evidence>
<dbReference type="InterPro" id="IPR011990">
    <property type="entry name" value="TPR-like_helical_dom_sf"/>
</dbReference>
<dbReference type="AlphaFoldDB" id="A0A4S4LY41"/>
<reference evidence="3 4" key="1">
    <citation type="submission" date="2019-02" db="EMBL/GenBank/DDBJ databases">
        <title>Genome sequencing of the rare red list fungi Bondarzewia mesenterica.</title>
        <authorList>
            <person name="Buettner E."/>
            <person name="Kellner H."/>
        </authorList>
    </citation>
    <scope>NUCLEOTIDE SEQUENCE [LARGE SCALE GENOMIC DNA]</scope>
    <source>
        <strain evidence="3 4">DSM 108281</strain>
    </source>
</reference>
<name>A0A4S4LY41_9AGAM</name>
<proteinExistence type="inferred from homology"/>
<gene>
    <name evidence="3" type="ORF">EW146_g3408</name>
</gene>
<dbReference type="Gene3D" id="1.25.40.10">
    <property type="entry name" value="Tetratricopeptide repeat domain"/>
    <property type="match status" value="3"/>
</dbReference>
<organism evidence="3 4">
    <name type="scientific">Bondarzewia mesenterica</name>
    <dbReference type="NCBI Taxonomy" id="1095465"/>
    <lineage>
        <taxon>Eukaryota</taxon>
        <taxon>Fungi</taxon>
        <taxon>Dikarya</taxon>
        <taxon>Basidiomycota</taxon>
        <taxon>Agaricomycotina</taxon>
        <taxon>Agaricomycetes</taxon>
        <taxon>Russulales</taxon>
        <taxon>Bondarzewiaceae</taxon>
        <taxon>Bondarzewia</taxon>
    </lineage>
</organism>
<dbReference type="InterPro" id="IPR050872">
    <property type="entry name" value="PPR_P_subfamily"/>
</dbReference>
<feature type="repeat" description="PPR" evidence="2">
    <location>
        <begin position="642"/>
        <end position="679"/>
    </location>
</feature>
<dbReference type="PANTHER" id="PTHR46128">
    <property type="entry name" value="MITOCHONDRIAL GROUP I INTRON SPLICING FACTOR CCM1"/>
    <property type="match status" value="1"/>
</dbReference>
<feature type="repeat" description="PPR" evidence="2">
    <location>
        <begin position="379"/>
        <end position="413"/>
    </location>
</feature>
<dbReference type="EMBL" id="SGPL01000113">
    <property type="protein sequence ID" value="THH17395.1"/>
    <property type="molecule type" value="Genomic_DNA"/>
</dbReference>